<name>A0A4Z1AXM3_9LEPT</name>
<dbReference type="RefSeq" id="WP_135755540.1">
    <property type="nucleotide sequence ID" value="NZ_RQHS01000005.1"/>
</dbReference>
<evidence type="ECO:0000313" key="1">
    <source>
        <dbReference type="EMBL" id="TGN02870.1"/>
    </source>
</evidence>
<accession>A0A4Z1AXM3</accession>
<proteinExistence type="predicted"/>
<organism evidence="1 2">
    <name type="scientific">Leptospira dzoumogneensis</name>
    <dbReference type="NCBI Taxonomy" id="2484904"/>
    <lineage>
        <taxon>Bacteria</taxon>
        <taxon>Pseudomonadati</taxon>
        <taxon>Spirochaetota</taxon>
        <taxon>Spirochaetia</taxon>
        <taxon>Leptospirales</taxon>
        <taxon>Leptospiraceae</taxon>
        <taxon>Leptospira</taxon>
    </lineage>
</organism>
<protein>
    <submittedName>
        <fullName evidence="1">Uncharacterized protein</fullName>
    </submittedName>
</protein>
<reference evidence="1" key="1">
    <citation type="journal article" date="2019" name="PLoS Negl. Trop. Dis.">
        <title>Revisiting the worldwide diversity of Leptospira species in the environment.</title>
        <authorList>
            <person name="Vincent A.T."/>
            <person name="Schiettekatte O."/>
            <person name="Bourhy P."/>
            <person name="Veyrier F.J."/>
            <person name="Picardeau M."/>
        </authorList>
    </citation>
    <scope>NUCLEOTIDE SEQUENCE [LARGE SCALE GENOMIC DNA]</scope>
    <source>
        <strain evidence="1">201601113</strain>
    </source>
</reference>
<comment type="caution">
    <text evidence="1">The sequence shown here is derived from an EMBL/GenBank/DDBJ whole genome shotgun (WGS) entry which is preliminary data.</text>
</comment>
<sequence length="180" mass="20627">MISDDPNSGILVLRLIDNSEDKEWSQIKIRTGCFQETYNEDILENECLGEELFSQASIGIENRLEFKIRPGKYSGRIVIQEETFFSGKTVISIGLFNEKFTPQKNCDYLSKKINGITADISQCPNIIIQSGKRTIIDLIVTNEKESYFWRAFWSGFFSRGLSAGSRQFSINHSKFIMLNE</sequence>
<evidence type="ECO:0000313" key="2">
    <source>
        <dbReference type="Proteomes" id="UP000297241"/>
    </source>
</evidence>
<dbReference type="EMBL" id="RQHS01000005">
    <property type="protein sequence ID" value="TGN02870.1"/>
    <property type="molecule type" value="Genomic_DNA"/>
</dbReference>
<keyword evidence="2" id="KW-1185">Reference proteome</keyword>
<gene>
    <name evidence="1" type="ORF">EHR06_02350</name>
</gene>
<dbReference type="OrthoDB" id="9907572at2"/>
<dbReference type="Proteomes" id="UP000297241">
    <property type="component" value="Unassembled WGS sequence"/>
</dbReference>
<dbReference type="AlphaFoldDB" id="A0A4Z1AXM3"/>